<dbReference type="RefSeq" id="WP_135173644.1">
    <property type="nucleotide sequence ID" value="NZ_SPQT01000002.1"/>
</dbReference>
<evidence type="ECO:0000256" key="3">
    <source>
        <dbReference type="ARBA" id="ARBA00022692"/>
    </source>
</evidence>
<reference evidence="12 13" key="1">
    <citation type="submission" date="2019-03" db="EMBL/GenBank/DDBJ databases">
        <title>Bradyrhizobium diversity isolated from nodules of Chamaecrista fasciculata.</title>
        <authorList>
            <person name="Klepa M.S."/>
            <person name="Urquiaga M.O."/>
            <person name="Hungria M."/>
            <person name="Delamuta J.R."/>
        </authorList>
    </citation>
    <scope>NUCLEOTIDE SEQUENCE [LARGE SCALE GENOMIC DNA]</scope>
    <source>
        <strain evidence="12 13">CNPSo 3448</strain>
    </source>
</reference>
<keyword evidence="7" id="KW-0408">Iron</keyword>
<dbReference type="PANTHER" id="PTHR11351">
    <property type="entry name" value="ACYL-COA DESATURASE"/>
    <property type="match status" value="1"/>
</dbReference>
<feature type="domain" description="Fatty acid desaturase" evidence="11">
    <location>
        <begin position="75"/>
        <end position="289"/>
    </location>
</feature>
<keyword evidence="6" id="KW-0560">Oxidoreductase</keyword>
<keyword evidence="8" id="KW-0443">Lipid metabolism</keyword>
<dbReference type="GO" id="GO:0016717">
    <property type="term" value="F:oxidoreductase activity, acting on paired donors, with oxidation of a pair of donors resulting in the reduction of molecular oxygen to two molecules of water"/>
    <property type="evidence" value="ECO:0007669"/>
    <property type="project" value="InterPro"/>
</dbReference>
<evidence type="ECO:0000256" key="1">
    <source>
        <dbReference type="ARBA" id="ARBA00004141"/>
    </source>
</evidence>
<dbReference type="PANTHER" id="PTHR11351:SF3">
    <property type="entry name" value="BLL4393 PROTEIN"/>
    <property type="match status" value="1"/>
</dbReference>
<accession>A0A4Y9M4P8</accession>
<protein>
    <submittedName>
        <fullName evidence="12">Acyl-CoA desaturase</fullName>
    </submittedName>
</protein>
<dbReference type="Pfam" id="PF00487">
    <property type="entry name" value="FA_desaturase"/>
    <property type="match status" value="1"/>
</dbReference>
<evidence type="ECO:0000256" key="10">
    <source>
        <dbReference type="SAM" id="Phobius"/>
    </source>
</evidence>
<feature type="transmembrane region" description="Helical" evidence="10">
    <location>
        <begin position="232"/>
        <end position="251"/>
    </location>
</feature>
<evidence type="ECO:0000313" key="13">
    <source>
        <dbReference type="Proteomes" id="UP000297966"/>
    </source>
</evidence>
<name>A0A4Y9M4P8_9BRAD</name>
<comment type="caution">
    <text evidence="12">The sequence shown here is derived from an EMBL/GenBank/DDBJ whole genome shotgun (WGS) entry which is preliminary data.</text>
</comment>
<dbReference type="OrthoDB" id="19906at2"/>
<evidence type="ECO:0000256" key="9">
    <source>
        <dbReference type="ARBA" id="ARBA00023136"/>
    </source>
</evidence>
<comment type="similarity">
    <text evidence="2">Belongs to the fatty acid desaturase type 2 family.</text>
</comment>
<evidence type="ECO:0000259" key="11">
    <source>
        <dbReference type="Pfam" id="PF00487"/>
    </source>
</evidence>
<evidence type="ECO:0000256" key="2">
    <source>
        <dbReference type="ARBA" id="ARBA00008749"/>
    </source>
</evidence>
<dbReference type="InterPro" id="IPR005804">
    <property type="entry name" value="FA_desaturase_dom"/>
</dbReference>
<feature type="transmembrane region" description="Helical" evidence="10">
    <location>
        <begin position="44"/>
        <end position="62"/>
    </location>
</feature>
<dbReference type="CDD" id="cd03505">
    <property type="entry name" value="Delta9-FADS-like"/>
    <property type="match status" value="1"/>
</dbReference>
<keyword evidence="13" id="KW-1185">Reference proteome</keyword>
<feature type="transmembrane region" description="Helical" evidence="10">
    <location>
        <begin position="196"/>
        <end position="220"/>
    </location>
</feature>
<dbReference type="EMBL" id="SPQT01000002">
    <property type="protein sequence ID" value="TFV50072.1"/>
    <property type="molecule type" value="Genomic_DNA"/>
</dbReference>
<dbReference type="GO" id="GO:0006631">
    <property type="term" value="P:fatty acid metabolic process"/>
    <property type="evidence" value="ECO:0007669"/>
    <property type="project" value="UniProtKB-KW"/>
</dbReference>
<evidence type="ECO:0000256" key="6">
    <source>
        <dbReference type="ARBA" id="ARBA00023002"/>
    </source>
</evidence>
<proteinExistence type="inferred from homology"/>
<dbReference type="PRINTS" id="PR00075">
    <property type="entry name" value="FACDDSATRASE"/>
</dbReference>
<organism evidence="12 13">
    <name type="scientific">Bradyrhizobium niftali</name>
    <dbReference type="NCBI Taxonomy" id="2560055"/>
    <lineage>
        <taxon>Bacteria</taxon>
        <taxon>Pseudomonadati</taxon>
        <taxon>Pseudomonadota</taxon>
        <taxon>Alphaproteobacteria</taxon>
        <taxon>Hyphomicrobiales</taxon>
        <taxon>Nitrobacteraceae</taxon>
        <taxon>Bradyrhizobium</taxon>
    </lineage>
</organism>
<dbReference type="GO" id="GO:0016020">
    <property type="term" value="C:membrane"/>
    <property type="evidence" value="ECO:0007669"/>
    <property type="project" value="UniProtKB-SubCell"/>
</dbReference>
<comment type="subcellular location">
    <subcellularLocation>
        <location evidence="1">Membrane</location>
        <topology evidence="1">Multi-pass membrane protein</topology>
    </subcellularLocation>
</comment>
<dbReference type="AlphaFoldDB" id="A0A4Y9M4P8"/>
<keyword evidence="3 10" id="KW-0812">Transmembrane</keyword>
<keyword evidence="5 10" id="KW-1133">Transmembrane helix</keyword>
<evidence type="ECO:0000256" key="8">
    <source>
        <dbReference type="ARBA" id="ARBA00023098"/>
    </source>
</evidence>
<feature type="transmembrane region" description="Helical" evidence="10">
    <location>
        <begin position="74"/>
        <end position="94"/>
    </location>
</feature>
<evidence type="ECO:0000256" key="7">
    <source>
        <dbReference type="ARBA" id="ARBA00023004"/>
    </source>
</evidence>
<dbReference type="InterPro" id="IPR015876">
    <property type="entry name" value="Acyl-CoA_DS"/>
</dbReference>
<evidence type="ECO:0000256" key="5">
    <source>
        <dbReference type="ARBA" id="ARBA00022989"/>
    </source>
</evidence>
<evidence type="ECO:0000256" key="4">
    <source>
        <dbReference type="ARBA" id="ARBA00022832"/>
    </source>
</evidence>
<gene>
    <name evidence="12" type="ORF">E4K65_07915</name>
</gene>
<dbReference type="Proteomes" id="UP000297966">
    <property type="component" value="Unassembled WGS sequence"/>
</dbReference>
<evidence type="ECO:0000313" key="12">
    <source>
        <dbReference type="EMBL" id="TFV50072.1"/>
    </source>
</evidence>
<keyword evidence="9 10" id="KW-0472">Membrane</keyword>
<keyword evidence="4" id="KW-0276">Fatty acid metabolism</keyword>
<sequence>MTIADAEFVQAETTQSAPTAAKPQLPPGVVTEGPLVKAKLRESYLLLGILYVGAVAGIVWAVTQGIGKVELFTFAWMFALTTFGIGAGMHRLFVHRSFRTGPIMRVFFCAIAQMAVQGSIAKWVANHRRHHLYADDVGDPHSPQFDGFGNRYVSAFKGFLHAQGSWVFDQATTDNEYYAKDILADPIAMFFVRTRWVWYGMSAVFIPGVIGYVFGGLHAMIGCVLFSGLLRAYLLILVSQLTGSVCHAYGYRRFEVDDASTNEFVTTILTFGEGLHNNHHRFPRDAYLSHAWWEIDLNGLIILGMEKIGLVHDVFHASHRQLELASEAEAQAATTTR</sequence>